<comment type="caution">
    <text evidence="5">The sequence shown here is derived from an EMBL/GenBank/DDBJ whole genome shotgun (WGS) entry which is preliminary data.</text>
</comment>
<gene>
    <name evidence="5" type="ORF">FB470_004961</name>
</gene>
<proteinExistence type="predicted"/>
<dbReference type="InterPro" id="IPR016032">
    <property type="entry name" value="Sig_transdc_resp-reg_C-effctor"/>
</dbReference>
<name>A0ABU0F080_9PSEU</name>
<dbReference type="PANTHER" id="PTHR44688">
    <property type="entry name" value="DNA-BINDING TRANSCRIPTIONAL ACTIVATOR DEVR_DOSR"/>
    <property type="match status" value="1"/>
</dbReference>
<keyword evidence="2" id="KW-0238">DNA-binding</keyword>
<evidence type="ECO:0000256" key="1">
    <source>
        <dbReference type="ARBA" id="ARBA00023015"/>
    </source>
</evidence>
<dbReference type="Pfam" id="PF00196">
    <property type="entry name" value="GerE"/>
    <property type="match status" value="1"/>
</dbReference>
<dbReference type="Pfam" id="PF25873">
    <property type="entry name" value="WHD_MalT"/>
    <property type="match status" value="1"/>
</dbReference>
<dbReference type="Proteomes" id="UP001229651">
    <property type="component" value="Unassembled WGS sequence"/>
</dbReference>
<accession>A0ABU0F080</accession>
<dbReference type="SMART" id="SM00421">
    <property type="entry name" value="HTH_LUXR"/>
    <property type="match status" value="1"/>
</dbReference>
<feature type="domain" description="HTH luxR-type" evidence="4">
    <location>
        <begin position="771"/>
        <end position="836"/>
    </location>
</feature>
<dbReference type="InterPro" id="IPR000792">
    <property type="entry name" value="Tscrpt_reg_LuxR_C"/>
</dbReference>
<keyword evidence="1" id="KW-0805">Transcription regulation</keyword>
<evidence type="ECO:0000256" key="2">
    <source>
        <dbReference type="ARBA" id="ARBA00023125"/>
    </source>
</evidence>
<evidence type="ECO:0000256" key="3">
    <source>
        <dbReference type="ARBA" id="ARBA00023163"/>
    </source>
</evidence>
<evidence type="ECO:0000313" key="5">
    <source>
        <dbReference type="EMBL" id="MDQ0380967.1"/>
    </source>
</evidence>
<reference evidence="5 6" key="1">
    <citation type="submission" date="2023-07" db="EMBL/GenBank/DDBJ databases">
        <title>Sequencing the genomes of 1000 actinobacteria strains.</title>
        <authorList>
            <person name="Klenk H.-P."/>
        </authorList>
    </citation>
    <scope>NUCLEOTIDE SEQUENCE [LARGE SCALE GENOMIC DNA]</scope>
    <source>
        <strain evidence="5 6">DSM 45805</strain>
    </source>
</reference>
<dbReference type="InterPro" id="IPR036388">
    <property type="entry name" value="WH-like_DNA-bd_sf"/>
</dbReference>
<dbReference type="InterPro" id="IPR027417">
    <property type="entry name" value="P-loop_NTPase"/>
</dbReference>
<keyword evidence="3" id="KW-0804">Transcription</keyword>
<dbReference type="PRINTS" id="PR00038">
    <property type="entry name" value="HTHLUXR"/>
</dbReference>
<dbReference type="RefSeq" id="WP_306995280.1">
    <property type="nucleotide sequence ID" value="NZ_JAUSUT010000001.1"/>
</dbReference>
<dbReference type="InterPro" id="IPR059106">
    <property type="entry name" value="WHD_MalT"/>
</dbReference>
<dbReference type="PANTHER" id="PTHR44688:SF16">
    <property type="entry name" value="DNA-BINDING TRANSCRIPTIONAL ACTIVATOR DEVR_DOSR"/>
    <property type="match status" value="1"/>
</dbReference>
<dbReference type="EMBL" id="JAUSUT010000001">
    <property type="protein sequence ID" value="MDQ0380967.1"/>
    <property type="molecule type" value="Genomic_DNA"/>
</dbReference>
<evidence type="ECO:0000259" key="4">
    <source>
        <dbReference type="PROSITE" id="PS50043"/>
    </source>
</evidence>
<evidence type="ECO:0000313" key="6">
    <source>
        <dbReference type="Proteomes" id="UP001229651"/>
    </source>
</evidence>
<dbReference type="Gene3D" id="3.40.50.300">
    <property type="entry name" value="P-loop containing nucleotide triphosphate hydrolases"/>
    <property type="match status" value="1"/>
</dbReference>
<sequence length="845" mass="89403">MPRTKVTVPDLPVHFVSRPRLLALLDRAAASPVSVLSAPAGTGKTVLLTDWARRRDGDTALVALDADDRDDRRFFSAVLDALAGCRAVPADHPLRGLAVPAAPSTDAGFLAEVAAALGTLPAPVFLVLDDVGELPGARPLDALVRHRPPRLRLVLSGRGAPTVPLGGGLAELGAGDLRFTAAETRALFAVSGAPVAAGTLDRLVAETGGWAAALRIAAASAARTGDLDEFFAGHDRTLADYLDQEVLDDETREFLRRVSVCADLPPGLAVTLSGRPDAGDLLRAHALVTRGADGYRMLPLLRTYLLADLARRDPDRLADQHRLASGWFAARDDAAAALAHSVRARDGERTTALLRAHAARLFLAGEHTVLREALDVLEVGVVARTPRLALVAAALCLEAGEIGTADLHLRHAAAAWPAGPSPELAVLWQLTRARRAQLDGDDAEIARTALAVDPGLARDTDLAALAGLHREAGALLAGRRAAARDRLESLVAGAGDQRHLALRARTMLGEVAALDGDFRAMDRIAHDLDAAGAPAGAGMIETATARVLRAYRALTRADPRSCVRLLDPILTVADGPASRVGNNLALVAGTLSGAARFDAGDWHAGLRRMRHSRLSLGDRSLSPEHTALGAVLEHRAALLLGAADVAREVLTWCQDRVDGTAELLLVRARGQIALGRHASADRVLGQLLDGDVPAALPWSGIEARLLRARIALHDAEHDGARRLVTEALGVAEDLDVWWPFVFAPEEVIAVLGGLAEREPFAAALLARRRGVRTVPAPLTDRERRVLRLLPTLRSIEEIAAELTVSPNTVKTHVRGIYSKLGVTRRRDAVAVAQARGLLDGATRGG</sequence>
<protein>
    <submittedName>
        <fullName evidence="5">LuxR family maltose regulon positive regulatory protein</fullName>
    </submittedName>
</protein>
<dbReference type="Gene3D" id="1.10.10.10">
    <property type="entry name" value="Winged helix-like DNA-binding domain superfamily/Winged helix DNA-binding domain"/>
    <property type="match status" value="1"/>
</dbReference>
<dbReference type="SUPFAM" id="SSF46894">
    <property type="entry name" value="C-terminal effector domain of the bipartite response regulators"/>
    <property type="match status" value="1"/>
</dbReference>
<keyword evidence="6" id="KW-1185">Reference proteome</keyword>
<organism evidence="5 6">
    <name type="scientific">Amycolatopsis thermophila</name>
    <dbReference type="NCBI Taxonomy" id="206084"/>
    <lineage>
        <taxon>Bacteria</taxon>
        <taxon>Bacillati</taxon>
        <taxon>Actinomycetota</taxon>
        <taxon>Actinomycetes</taxon>
        <taxon>Pseudonocardiales</taxon>
        <taxon>Pseudonocardiaceae</taxon>
        <taxon>Amycolatopsis</taxon>
    </lineage>
</organism>
<dbReference type="CDD" id="cd06170">
    <property type="entry name" value="LuxR_C_like"/>
    <property type="match status" value="1"/>
</dbReference>
<dbReference type="PROSITE" id="PS50043">
    <property type="entry name" value="HTH_LUXR_2"/>
    <property type="match status" value="1"/>
</dbReference>